<accession>A0A150P6Z6</accession>
<organism evidence="9 10">
    <name type="scientific">Sorangium cellulosum</name>
    <name type="common">Polyangium cellulosum</name>
    <dbReference type="NCBI Taxonomy" id="56"/>
    <lineage>
        <taxon>Bacteria</taxon>
        <taxon>Pseudomonadati</taxon>
        <taxon>Myxococcota</taxon>
        <taxon>Polyangia</taxon>
        <taxon>Polyangiales</taxon>
        <taxon>Polyangiaceae</taxon>
        <taxon>Sorangium</taxon>
    </lineage>
</organism>
<gene>
    <name evidence="9" type="ORF">BE08_17150</name>
</gene>
<evidence type="ECO:0000256" key="5">
    <source>
        <dbReference type="ARBA" id="ARBA00022801"/>
    </source>
</evidence>
<proteinExistence type="inferred from homology"/>
<comment type="similarity">
    <text evidence="2 8">Belongs to the peptidase S1B family.</text>
</comment>
<dbReference type="InterPro" id="IPR000126">
    <property type="entry name" value="V8_ser_AS"/>
</dbReference>
<feature type="active site" description="Charge relay system" evidence="7">
    <location>
        <position position="269"/>
    </location>
</feature>
<keyword evidence="6 8" id="KW-0720">Serine protease</keyword>
<evidence type="ECO:0000256" key="8">
    <source>
        <dbReference type="RuleBase" id="RU004296"/>
    </source>
</evidence>
<keyword evidence="5 8" id="KW-0378">Hydrolase</keyword>
<feature type="active site" description="Charge relay system" evidence="7">
    <location>
        <position position="187"/>
    </location>
</feature>
<dbReference type="PANTHER" id="PTHR43019">
    <property type="entry name" value="SERINE ENDOPROTEASE DEGS"/>
    <property type="match status" value="1"/>
</dbReference>
<protein>
    <recommendedName>
        <fullName evidence="8">Serine protease</fullName>
        <ecNumber evidence="8">3.4.21.-</ecNumber>
    </recommendedName>
</protein>
<dbReference type="Proteomes" id="UP000075420">
    <property type="component" value="Unassembled WGS sequence"/>
</dbReference>
<dbReference type="EC" id="3.4.21.-" evidence="8"/>
<dbReference type="PROSITE" id="PS00673">
    <property type="entry name" value="V8_SER"/>
    <property type="match status" value="1"/>
</dbReference>
<dbReference type="PANTHER" id="PTHR43019:SF23">
    <property type="entry name" value="PROTEASE DO-LIKE 5, CHLOROPLASTIC"/>
    <property type="match status" value="1"/>
</dbReference>
<dbReference type="InterPro" id="IPR008256">
    <property type="entry name" value="Peptidase_S1B"/>
</dbReference>
<evidence type="ECO:0000256" key="2">
    <source>
        <dbReference type="ARBA" id="ARBA00008764"/>
    </source>
</evidence>
<dbReference type="Gene3D" id="2.40.10.10">
    <property type="entry name" value="Trypsin-like serine proteases"/>
    <property type="match status" value="2"/>
</dbReference>
<comment type="subcellular location">
    <subcellularLocation>
        <location evidence="1">Secreted</location>
    </subcellularLocation>
</comment>
<dbReference type="AlphaFoldDB" id="A0A150P6Z6"/>
<keyword evidence="4" id="KW-0732">Signal</keyword>
<evidence type="ECO:0000313" key="10">
    <source>
        <dbReference type="Proteomes" id="UP000075420"/>
    </source>
</evidence>
<dbReference type="PRINTS" id="PR00839">
    <property type="entry name" value="V8PROTEASE"/>
</dbReference>
<dbReference type="Pfam" id="PF13365">
    <property type="entry name" value="Trypsin_2"/>
    <property type="match status" value="1"/>
</dbReference>
<dbReference type="GO" id="GO:0008236">
    <property type="term" value="F:serine-type peptidase activity"/>
    <property type="evidence" value="ECO:0007669"/>
    <property type="project" value="UniProtKB-KW"/>
</dbReference>
<evidence type="ECO:0000313" key="9">
    <source>
        <dbReference type="EMBL" id="KYF51447.1"/>
    </source>
</evidence>
<dbReference type="GO" id="GO:0006508">
    <property type="term" value="P:proteolysis"/>
    <property type="evidence" value="ECO:0007669"/>
    <property type="project" value="UniProtKB-KW"/>
</dbReference>
<evidence type="ECO:0000256" key="4">
    <source>
        <dbReference type="ARBA" id="ARBA00022729"/>
    </source>
</evidence>
<name>A0A150P6Z6_SORCE</name>
<dbReference type="SUPFAM" id="SSF50494">
    <property type="entry name" value="Trypsin-like serine proteases"/>
    <property type="match status" value="1"/>
</dbReference>
<keyword evidence="3 8" id="KW-0645">Protease</keyword>
<reference evidence="9 10" key="1">
    <citation type="submission" date="2014-02" db="EMBL/GenBank/DDBJ databases">
        <title>The small core and large imbalanced accessory genome model reveals a collaborative survival strategy of Sorangium cellulosum strains in nature.</title>
        <authorList>
            <person name="Han K."/>
            <person name="Peng R."/>
            <person name="Blom J."/>
            <person name="Li Y.-Z."/>
        </authorList>
    </citation>
    <scope>NUCLEOTIDE SEQUENCE [LARGE SCALE GENOMIC DNA]</scope>
    <source>
        <strain evidence="9 10">So0157-25</strain>
    </source>
</reference>
<sequence>MSAEYGERGVELLARARRAFGGTQVREPIRRKAIAFFGRAPEVAALAGVDADLAQAAVDKLDRGTMPTKEELDALVASIRFVRGALRVQDDRILAPRDAQLSVATRAAIERWLPGVAAIRGVRGGCRVAIGTGFLVASRAMITAGHVVDHMAQATDVAAHFDFEHARPERRPKVRIRSVLALHPDEDVALLELEGDGPLAGVPIAPAPGAAPGQPIVVVGHPAKDGRCPPFLLPVFDDIYEVKRASPGEVMEAGLTRVYHDASTLGGNSGSPVFDGAGQVIAVHVSGEFADRNEAVSSAVLRSEPRIAARIDRWG</sequence>
<evidence type="ECO:0000256" key="7">
    <source>
        <dbReference type="PIRSR" id="PIRSR608256-1"/>
    </source>
</evidence>
<evidence type="ECO:0000256" key="1">
    <source>
        <dbReference type="ARBA" id="ARBA00004613"/>
    </source>
</evidence>
<evidence type="ECO:0000256" key="3">
    <source>
        <dbReference type="ARBA" id="ARBA00022670"/>
    </source>
</evidence>
<evidence type="ECO:0000256" key="6">
    <source>
        <dbReference type="ARBA" id="ARBA00022825"/>
    </source>
</evidence>
<comment type="caution">
    <text evidence="9">The sequence shown here is derived from an EMBL/GenBank/DDBJ whole genome shotgun (WGS) entry which is preliminary data.</text>
</comment>
<dbReference type="InterPro" id="IPR043504">
    <property type="entry name" value="Peptidase_S1_PA_chymotrypsin"/>
</dbReference>
<feature type="active site" description="Charge relay system" evidence="7">
    <location>
        <position position="146"/>
    </location>
</feature>
<dbReference type="EMBL" id="JELY01002832">
    <property type="protein sequence ID" value="KYF51447.1"/>
    <property type="molecule type" value="Genomic_DNA"/>
</dbReference>
<dbReference type="InterPro" id="IPR009003">
    <property type="entry name" value="Peptidase_S1_PA"/>
</dbReference>
<dbReference type="GO" id="GO:0005576">
    <property type="term" value="C:extracellular region"/>
    <property type="evidence" value="ECO:0007669"/>
    <property type="project" value="UniProtKB-SubCell"/>
</dbReference>